<evidence type="ECO:0000313" key="2">
    <source>
        <dbReference type="Proteomes" id="UP000805193"/>
    </source>
</evidence>
<keyword evidence="2" id="KW-1185">Reference proteome</keyword>
<dbReference type="EMBL" id="JABSTQ010010224">
    <property type="protein sequence ID" value="KAG0422479.1"/>
    <property type="molecule type" value="Genomic_DNA"/>
</dbReference>
<gene>
    <name evidence="1" type="ORF">HPB47_001706</name>
</gene>
<reference evidence="1 2" key="1">
    <citation type="journal article" date="2020" name="Cell">
        <title>Large-Scale Comparative Analyses of Tick Genomes Elucidate Their Genetic Diversity and Vector Capacities.</title>
        <authorList>
            <consortium name="Tick Genome and Microbiome Consortium (TIGMIC)"/>
            <person name="Jia N."/>
            <person name="Wang J."/>
            <person name="Shi W."/>
            <person name="Du L."/>
            <person name="Sun Y."/>
            <person name="Zhan W."/>
            <person name="Jiang J.F."/>
            <person name="Wang Q."/>
            <person name="Zhang B."/>
            <person name="Ji P."/>
            <person name="Bell-Sakyi L."/>
            <person name="Cui X.M."/>
            <person name="Yuan T.T."/>
            <person name="Jiang B.G."/>
            <person name="Yang W.F."/>
            <person name="Lam T.T."/>
            <person name="Chang Q.C."/>
            <person name="Ding S.J."/>
            <person name="Wang X.J."/>
            <person name="Zhu J.G."/>
            <person name="Ruan X.D."/>
            <person name="Zhao L."/>
            <person name="Wei J.T."/>
            <person name="Ye R.Z."/>
            <person name="Que T.C."/>
            <person name="Du C.H."/>
            <person name="Zhou Y.H."/>
            <person name="Cheng J.X."/>
            <person name="Dai P.F."/>
            <person name="Guo W.B."/>
            <person name="Han X.H."/>
            <person name="Huang E.J."/>
            <person name="Li L.F."/>
            <person name="Wei W."/>
            <person name="Gao Y.C."/>
            <person name="Liu J.Z."/>
            <person name="Shao H.Z."/>
            <person name="Wang X."/>
            <person name="Wang C.C."/>
            <person name="Yang T.C."/>
            <person name="Huo Q.B."/>
            <person name="Li W."/>
            <person name="Chen H.Y."/>
            <person name="Chen S.E."/>
            <person name="Zhou L.G."/>
            <person name="Ni X.B."/>
            <person name="Tian J.H."/>
            <person name="Sheng Y."/>
            <person name="Liu T."/>
            <person name="Pan Y.S."/>
            <person name="Xia L.Y."/>
            <person name="Li J."/>
            <person name="Zhao F."/>
            <person name="Cao W.C."/>
        </authorList>
    </citation>
    <scope>NUCLEOTIDE SEQUENCE [LARGE SCALE GENOMIC DNA]</scope>
    <source>
        <strain evidence="1">Iper-2018</strain>
    </source>
</reference>
<protein>
    <submittedName>
        <fullName evidence="1">Uncharacterized protein</fullName>
    </submittedName>
</protein>
<organism evidence="1 2">
    <name type="scientific">Ixodes persulcatus</name>
    <name type="common">Taiga tick</name>
    <dbReference type="NCBI Taxonomy" id="34615"/>
    <lineage>
        <taxon>Eukaryota</taxon>
        <taxon>Metazoa</taxon>
        <taxon>Ecdysozoa</taxon>
        <taxon>Arthropoda</taxon>
        <taxon>Chelicerata</taxon>
        <taxon>Arachnida</taxon>
        <taxon>Acari</taxon>
        <taxon>Parasitiformes</taxon>
        <taxon>Ixodida</taxon>
        <taxon>Ixodoidea</taxon>
        <taxon>Ixodidae</taxon>
        <taxon>Ixodinae</taxon>
        <taxon>Ixodes</taxon>
    </lineage>
</organism>
<comment type="caution">
    <text evidence="1">The sequence shown here is derived from an EMBL/GenBank/DDBJ whole genome shotgun (WGS) entry which is preliminary data.</text>
</comment>
<dbReference type="Proteomes" id="UP000805193">
    <property type="component" value="Unassembled WGS sequence"/>
</dbReference>
<evidence type="ECO:0000313" key="1">
    <source>
        <dbReference type="EMBL" id="KAG0422479.1"/>
    </source>
</evidence>
<name>A0AC60PP39_IXOPE</name>
<proteinExistence type="predicted"/>
<sequence>MSVLVELATSPSRLRRRTTDLSELARGDRKATSAGHNNNNSIEVPEYIVDPETKITYLKGKFLGKDYATIMDVGVGRHFGLSCRLTAPERLLIRRTAEDEAEMLRGNFEDVTWLPDPPNVILRYSTLPDNS</sequence>
<accession>A0AC60PP39</accession>